<reference evidence="1 2" key="1">
    <citation type="submission" date="2018-06" db="EMBL/GenBank/DDBJ databases">
        <title>Three novel Pseudomonas species isolated from symptomatic oak.</title>
        <authorList>
            <person name="Bueno-Gonzalez V."/>
            <person name="Brady C."/>
        </authorList>
    </citation>
    <scope>NUCLEOTIDE SEQUENCE [LARGE SCALE GENOMIC DNA]</scope>
    <source>
        <strain evidence="1 2">P17C</strain>
    </source>
</reference>
<dbReference type="Gene3D" id="3.40.50.1820">
    <property type="entry name" value="alpha/beta hydrolase"/>
    <property type="match status" value="1"/>
</dbReference>
<dbReference type="EMBL" id="QJUP01000003">
    <property type="protein sequence ID" value="TBU98984.1"/>
    <property type="molecule type" value="Genomic_DNA"/>
</dbReference>
<evidence type="ECO:0000313" key="1">
    <source>
        <dbReference type="EMBL" id="TBU98984.1"/>
    </source>
</evidence>
<sequence length="268" mass="29537">MLLAACAGAPLPRLEQQLPPGRSLLHLDTQPFPLLAGVSQTARPSPLLRIYIEGDGRAWITSTQPSLDPTPRDPWFALLALEDPRPSAWLARPCQYIRNQHCQVRDWTDARFSEEAVAALDQAIDQLKQRHASEHLELIGYSGGAAMALLLAARRDDVLAVQSLAGNLSPGLWVQQQKLSPLHGSLDPLEQRDRLRLIPQRHFAGNRDTAVPASLAHEWRRLLGAPACVEIIELPALGHDSGWQGVWRQWRTRPLACRPQAAGAAPAP</sequence>
<organism evidence="1 2">
    <name type="scientific">Stutzerimonas kirkiae</name>
    <dbReference type="NCBI Taxonomy" id="2211392"/>
    <lineage>
        <taxon>Bacteria</taxon>
        <taxon>Pseudomonadati</taxon>
        <taxon>Pseudomonadota</taxon>
        <taxon>Gammaproteobacteria</taxon>
        <taxon>Pseudomonadales</taxon>
        <taxon>Pseudomonadaceae</taxon>
        <taxon>Stutzerimonas</taxon>
    </lineage>
</organism>
<dbReference type="SUPFAM" id="SSF53474">
    <property type="entry name" value="alpha/beta-Hydrolases"/>
    <property type="match status" value="1"/>
</dbReference>
<protein>
    <submittedName>
        <fullName evidence="1">Alpha/beta hydrolase</fullName>
    </submittedName>
</protein>
<name>A0A4Q9RCX5_9GAMM</name>
<dbReference type="Proteomes" id="UP000292639">
    <property type="component" value="Unassembled WGS sequence"/>
</dbReference>
<dbReference type="AlphaFoldDB" id="A0A4Q9RCX5"/>
<gene>
    <name evidence="1" type="ORF">DNJ96_04265</name>
</gene>
<dbReference type="InterPro" id="IPR029058">
    <property type="entry name" value="AB_hydrolase_fold"/>
</dbReference>
<evidence type="ECO:0000313" key="2">
    <source>
        <dbReference type="Proteomes" id="UP000292639"/>
    </source>
</evidence>
<keyword evidence="1" id="KW-0378">Hydrolase</keyword>
<proteinExistence type="predicted"/>
<comment type="caution">
    <text evidence="1">The sequence shown here is derived from an EMBL/GenBank/DDBJ whole genome shotgun (WGS) entry which is preliminary data.</text>
</comment>
<accession>A0A4Q9RCX5</accession>
<keyword evidence="2" id="KW-1185">Reference proteome</keyword>
<dbReference type="GO" id="GO:0016787">
    <property type="term" value="F:hydrolase activity"/>
    <property type="evidence" value="ECO:0007669"/>
    <property type="project" value="UniProtKB-KW"/>
</dbReference>